<evidence type="ECO:0000256" key="2">
    <source>
        <dbReference type="SAM" id="Phobius"/>
    </source>
</evidence>
<keyword evidence="2" id="KW-0812">Transmembrane</keyword>
<evidence type="ECO:0000256" key="1">
    <source>
        <dbReference type="SAM" id="Coils"/>
    </source>
</evidence>
<accession>A0A1X7LAP7</accession>
<keyword evidence="1" id="KW-0175">Coiled coil</keyword>
<keyword evidence="4" id="KW-1185">Reference proteome</keyword>
<dbReference type="Pfam" id="PF12732">
    <property type="entry name" value="YtxH"/>
    <property type="match status" value="1"/>
</dbReference>
<gene>
    <name evidence="3" type="ORF">SAMN05661096_03765</name>
</gene>
<dbReference type="OrthoDB" id="598035at2"/>
<dbReference type="STRING" id="1028.SAMN05661096_03765"/>
<keyword evidence="2" id="KW-0472">Membrane</keyword>
<proteinExistence type="predicted"/>
<keyword evidence="2" id="KW-1133">Transmembrane helix</keyword>
<evidence type="ECO:0000313" key="4">
    <source>
        <dbReference type="Proteomes" id="UP000193804"/>
    </source>
</evidence>
<dbReference type="AlphaFoldDB" id="A0A1X7LAP7"/>
<name>A0A1X7LAP7_9BACT</name>
<organism evidence="3 4">
    <name type="scientific">Marivirga sericea</name>
    <dbReference type="NCBI Taxonomy" id="1028"/>
    <lineage>
        <taxon>Bacteria</taxon>
        <taxon>Pseudomonadati</taxon>
        <taxon>Bacteroidota</taxon>
        <taxon>Cytophagia</taxon>
        <taxon>Cytophagales</taxon>
        <taxon>Marivirgaceae</taxon>
        <taxon>Marivirga</taxon>
    </lineage>
</organism>
<dbReference type="RefSeq" id="WP_085518888.1">
    <property type="nucleotide sequence ID" value="NZ_FXAW01000009.1"/>
</dbReference>
<dbReference type="Proteomes" id="UP000193804">
    <property type="component" value="Unassembled WGS sequence"/>
</dbReference>
<feature type="coiled-coil region" evidence="1">
    <location>
        <begin position="40"/>
        <end position="100"/>
    </location>
</feature>
<evidence type="ECO:0000313" key="3">
    <source>
        <dbReference type="EMBL" id="SMG50901.1"/>
    </source>
</evidence>
<feature type="transmembrane region" description="Helical" evidence="2">
    <location>
        <begin position="6"/>
        <end position="25"/>
    </location>
</feature>
<reference evidence="4" key="1">
    <citation type="submission" date="2017-04" db="EMBL/GenBank/DDBJ databases">
        <authorList>
            <person name="Varghese N."/>
            <person name="Submissions S."/>
        </authorList>
    </citation>
    <scope>NUCLEOTIDE SEQUENCE [LARGE SCALE GENOMIC DNA]</scope>
    <source>
        <strain evidence="4">DSM 4125</strain>
    </source>
</reference>
<sequence>MSKGSNLFAFLAGATAGAIVGILYAPDTGVNTRDKLSYRLGKYKEMLEDLLNDIAEGEDLGLSTARSDGEKVVNSAKEKAEQLLTDVDALLGQIQKKEEKPKK</sequence>
<protein>
    <submittedName>
        <fullName evidence="3">Gas vesicle protein</fullName>
    </submittedName>
</protein>
<dbReference type="EMBL" id="FXAW01000009">
    <property type="protein sequence ID" value="SMG50901.1"/>
    <property type="molecule type" value="Genomic_DNA"/>
</dbReference>
<dbReference type="InterPro" id="IPR024623">
    <property type="entry name" value="YtxH"/>
</dbReference>